<keyword evidence="1" id="KW-0472">Membrane</keyword>
<evidence type="ECO:0000313" key="2">
    <source>
        <dbReference type="EMBL" id="OUD00093.1"/>
    </source>
</evidence>
<evidence type="ECO:0000313" key="3">
    <source>
        <dbReference type="Proteomes" id="UP000194761"/>
    </source>
</evidence>
<organism evidence="2 3">
    <name type="scientific">Streptosporangium minutum</name>
    <dbReference type="NCBI Taxonomy" id="569862"/>
    <lineage>
        <taxon>Bacteria</taxon>
        <taxon>Bacillati</taxon>
        <taxon>Actinomycetota</taxon>
        <taxon>Actinomycetes</taxon>
        <taxon>Streptosporangiales</taxon>
        <taxon>Streptosporangiaceae</taxon>
        <taxon>Streptosporangium</taxon>
    </lineage>
</organism>
<dbReference type="Proteomes" id="UP000194761">
    <property type="component" value="Unassembled WGS sequence"/>
</dbReference>
<evidence type="ECO:0000256" key="1">
    <source>
        <dbReference type="SAM" id="Phobius"/>
    </source>
</evidence>
<gene>
    <name evidence="2" type="ORF">CA984_00175</name>
</gene>
<feature type="transmembrane region" description="Helical" evidence="1">
    <location>
        <begin position="73"/>
        <end position="98"/>
    </location>
</feature>
<dbReference type="EMBL" id="NGFP01000001">
    <property type="protein sequence ID" value="OUD00093.1"/>
    <property type="molecule type" value="Genomic_DNA"/>
</dbReference>
<keyword evidence="1" id="KW-1133">Transmembrane helix</keyword>
<name>A0A243RY18_9ACTN</name>
<protein>
    <submittedName>
        <fullName evidence="2">Uncharacterized protein</fullName>
    </submittedName>
</protein>
<keyword evidence="3" id="KW-1185">Reference proteome</keyword>
<keyword evidence="1" id="KW-0812">Transmembrane</keyword>
<dbReference type="AlphaFoldDB" id="A0A243RY18"/>
<dbReference type="RefSeq" id="WP_086566422.1">
    <property type="nucleotide sequence ID" value="NZ_NGFP01000001.1"/>
</dbReference>
<reference evidence="2 3" key="1">
    <citation type="submission" date="2017-05" db="EMBL/GenBank/DDBJ databases">
        <title>Biotechnological potential of actinobacteria isolated from South African environments.</title>
        <authorList>
            <person name="Le Roes-Hill M."/>
            <person name="Prins A."/>
            <person name="Durrell K.A."/>
        </authorList>
    </citation>
    <scope>NUCLEOTIDE SEQUENCE [LARGE SCALE GENOMIC DNA]</scope>
    <source>
        <strain evidence="2">M26</strain>
    </source>
</reference>
<accession>A0A243RY18</accession>
<proteinExistence type="predicted"/>
<comment type="caution">
    <text evidence="2">The sequence shown here is derived from an EMBL/GenBank/DDBJ whole genome shotgun (WGS) entry which is preliminary data.</text>
</comment>
<feature type="transmembrane region" description="Helical" evidence="1">
    <location>
        <begin position="45"/>
        <end position="67"/>
    </location>
</feature>
<sequence length="120" mass="12719">MTEHATPSQEATVVYVITDLDEPATEDQGDQGDPREALRGALRQMLGLAVIGVPVLATTALVIGLFLGWPPLILLLAAALALPVLVNLIDLAGAFIGAPPMSWTVKQLARHGRKEKHTHG</sequence>